<dbReference type="PANTHER" id="PTHR11527">
    <property type="entry name" value="HEAT-SHOCK PROTEIN 20 FAMILY MEMBER"/>
    <property type="match status" value="1"/>
</dbReference>
<gene>
    <name evidence="4" type="ORF">GCM10023091_00740</name>
</gene>
<evidence type="ECO:0000256" key="1">
    <source>
        <dbReference type="PROSITE-ProRule" id="PRU00285"/>
    </source>
</evidence>
<evidence type="ECO:0000256" key="2">
    <source>
        <dbReference type="RuleBase" id="RU003616"/>
    </source>
</evidence>
<dbReference type="Pfam" id="PF00011">
    <property type="entry name" value="HSP20"/>
    <property type="match status" value="1"/>
</dbReference>
<dbReference type="Proteomes" id="UP001501508">
    <property type="component" value="Unassembled WGS sequence"/>
</dbReference>
<reference evidence="5" key="1">
    <citation type="journal article" date="2019" name="Int. J. Syst. Evol. Microbiol.">
        <title>The Global Catalogue of Microorganisms (GCM) 10K type strain sequencing project: providing services to taxonomists for standard genome sequencing and annotation.</title>
        <authorList>
            <consortium name="The Broad Institute Genomics Platform"/>
            <consortium name="The Broad Institute Genome Sequencing Center for Infectious Disease"/>
            <person name="Wu L."/>
            <person name="Ma J."/>
        </authorList>
    </citation>
    <scope>NUCLEOTIDE SEQUENCE [LARGE SCALE GENOMIC DNA]</scope>
    <source>
        <strain evidence="5">JCM 31920</strain>
    </source>
</reference>
<sequence>MNTVVRKNGAYYPALFDSVFGKSTFDQLFPSDHSSHKPAVNIVETEEGYRIELAAPGLKKEDFKISHDGDQLKISAEKAGETEEKKEKYNRKEFSFHSFQRIFTLPETVDASKITAAYDAGILNISIPKKEIEAAASPRQIEIV</sequence>
<dbReference type="InterPro" id="IPR002068">
    <property type="entry name" value="A-crystallin/Hsp20_dom"/>
</dbReference>
<feature type="domain" description="SHSP" evidence="3">
    <location>
        <begin position="31"/>
        <end position="144"/>
    </location>
</feature>
<accession>A0ABP8LL72</accession>
<dbReference type="InterPro" id="IPR008978">
    <property type="entry name" value="HSP20-like_chaperone"/>
</dbReference>
<dbReference type="EMBL" id="BAABEY010000001">
    <property type="protein sequence ID" value="GAA4430870.1"/>
    <property type="molecule type" value="Genomic_DNA"/>
</dbReference>
<dbReference type="InterPro" id="IPR031107">
    <property type="entry name" value="Small_HSP"/>
</dbReference>
<keyword evidence="5" id="KW-1185">Reference proteome</keyword>
<dbReference type="PROSITE" id="PS01031">
    <property type="entry name" value="SHSP"/>
    <property type="match status" value="1"/>
</dbReference>
<organism evidence="4 5">
    <name type="scientific">Ravibacter arvi</name>
    <dbReference type="NCBI Taxonomy" id="2051041"/>
    <lineage>
        <taxon>Bacteria</taxon>
        <taxon>Pseudomonadati</taxon>
        <taxon>Bacteroidota</taxon>
        <taxon>Cytophagia</taxon>
        <taxon>Cytophagales</taxon>
        <taxon>Spirosomataceae</taxon>
        <taxon>Ravibacter</taxon>
    </lineage>
</organism>
<dbReference type="SUPFAM" id="SSF49764">
    <property type="entry name" value="HSP20-like chaperones"/>
    <property type="match status" value="1"/>
</dbReference>
<comment type="caution">
    <text evidence="4">The sequence shown here is derived from an EMBL/GenBank/DDBJ whole genome shotgun (WGS) entry which is preliminary data.</text>
</comment>
<dbReference type="Gene3D" id="2.60.40.790">
    <property type="match status" value="1"/>
</dbReference>
<evidence type="ECO:0000313" key="4">
    <source>
        <dbReference type="EMBL" id="GAA4430870.1"/>
    </source>
</evidence>
<dbReference type="CDD" id="cd06464">
    <property type="entry name" value="ACD_sHsps-like"/>
    <property type="match status" value="1"/>
</dbReference>
<name>A0ABP8LL72_9BACT</name>
<proteinExistence type="inferred from homology"/>
<dbReference type="RefSeq" id="WP_345025997.1">
    <property type="nucleotide sequence ID" value="NZ_BAABEY010000001.1"/>
</dbReference>
<comment type="similarity">
    <text evidence="1 2">Belongs to the small heat shock protein (HSP20) family.</text>
</comment>
<evidence type="ECO:0000259" key="3">
    <source>
        <dbReference type="PROSITE" id="PS01031"/>
    </source>
</evidence>
<protein>
    <submittedName>
        <fullName evidence="4">Hsp20/alpha crystallin family protein</fullName>
    </submittedName>
</protein>
<evidence type="ECO:0000313" key="5">
    <source>
        <dbReference type="Proteomes" id="UP001501508"/>
    </source>
</evidence>